<dbReference type="InterPro" id="IPR036397">
    <property type="entry name" value="RNaseH_sf"/>
</dbReference>
<organism evidence="2 3">
    <name type="scientific">Phytophthora megakarya</name>
    <dbReference type="NCBI Taxonomy" id="4795"/>
    <lineage>
        <taxon>Eukaryota</taxon>
        <taxon>Sar</taxon>
        <taxon>Stramenopiles</taxon>
        <taxon>Oomycota</taxon>
        <taxon>Peronosporomycetes</taxon>
        <taxon>Peronosporales</taxon>
        <taxon>Peronosporaceae</taxon>
        <taxon>Phytophthora</taxon>
    </lineage>
</organism>
<dbReference type="Proteomes" id="UP000198211">
    <property type="component" value="Unassembled WGS sequence"/>
</dbReference>
<dbReference type="PROSITE" id="PS50994">
    <property type="entry name" value="INTEGRASE"/>
    <property type="match status" value="1"/>
</dbReference>
<dbReference type="InterPro" id="IPR001584">
    <property type="entry name" value="Integrase_cat-core"/>
</dbReference>
<name>A0A225WV29_9STRA</name>
<accession>A0A225WV29</accession>
<keyword evidence="3" id="KW-1185">Reference proteome</keyword>
<dbReference type="EMBL" id="NBNE01000274">
    <property type="protein sequence ID" value="OWZ20918.1"/>
    <property type="molecule type" value="Genomic_DNA"/>
</dbReference>
<evidence type="ECO:0000313" key="3">
    <source>
        <dbReference type="Proteomes" id="UP000198211"/>
    </source>
</evidence>
<proteinExistence type="predicted"/>
<dbReference type="PANTHER" id="PTHR47266">
    <property type="entry name" value="ENDONUCLEASE-RELATED"/>
    <property type="match status" value="1"/>
</dbReference>
<dbReference type="InterPro" id="IPR052160">
    <property type="entry name" value="Gypsy_RT_Integrase-like"/>
</dbReference>
<feature type="domain" description="Integrase catalytic" evidence="1">
    <location>
        <begin position="45"/>
        <end position="183"/>
    </location>
</feature>
<protein>
    <submittedName>
        <fullName evidence="2">Gag-pol fusion protein</fullName>
    </submittedName>
</protein>
<comment type="caution">
    <text evidence="2">The sequence shown here is derived from an EMBL/GenBank/DDBJ whole genome shotgun (WGS) entry which is preliminary data.</text>
</comment>
<evidence type="ECO:0000313" key="2">
    <source>
        <dbReference type="EMBL" id="OWZ20918.1"/>
    </source>
</evidence>
<evidence type="ECO:0000259" key="1">
    <source>
        <dbReference type="PROSITE" id="PS50994"/>
    </source>
</evidence>
<gene>
    <name evidence="2" type="ORF">PHMEG_0004593</name>
</gene>
<sequence length="183" mass="20429">MAACGVGICVDPIHIAEWPKCTGGQEVRRWVRECQECGSRKANPREAIPPLRSLRGGAVCDRWTLDVAGPFPFADGGELYDVAVVEYVTRCAVACCVTQHTAESVATFLMQEVVLRFGTFRELLTEGAPEMTGKVIEELITLLQAQQVNPVPYRPEVVGLVERFHRTWNDCVTTFMQDERQND</sequence>
<dbReference type="AlphaFoldDB" id="A0A225WV29"/>
<dbReference type="SUPFAM" id="SSF53098">
    <property type="entry name" value="Ribonuclease H-like"/>
    <property type="match status" value="1"/>
</dbReference>
<dbReference type="GO" id="GO:0015074">
    <property type="term" value="P:DNA integration"/>
    <property type="evidence" value="ECO:0007669"/>
    <property type="project" value="InterPro"/>
</dbReference>
<dbReference type="STRING" id="4795.A0A225WV29"/>
<reference evidence="3" key="1">
    <citation type="submission" date="2017-03" db="EMBL/GenBank/DDBJ databases">
        <title>Phytopthora megakarya and P. palmivora, two closely related causual agents of cacao black pod achieved similar genome size and gene model numbers by different mechanisms.</title>
        <authorList>
            <person name="Ali S."/>
            <person name="Shao J."/>
            <person name="Larry D.J."/>
            <person name="Kronmiller B."/>
            <person name="Shen D."/>
            <person name="Strem M.D."/>
            <person name="Melnick R.L."/>
            <person name="Guiltinan M.J."/>
            <person name="Tyler B.M."/>
            <person name="Meinhardt L.W."/>
            <person name="Bailey B.A."/>
        </authorList>
    </citation>
    <scope>NUCLEOTIDE SEQUENCE [LARGE SCALE GENOMIC DNA]</scope>
    <source>
        <strain evidence="3">zdho120</strain>
    </source>
</reference>
<dbReference type="OrthoDB" id="121806at2759"/>
<dbReference type="GO" id="GO:0003676">
    <property type="term" value="F:nucleic acid binding"/>
    <property type="evidence" value="ECO:0007669"/>
    <property type="project" value="InterPro"/>
</dbReference>
<dbReference type="Gene3D" id="3.30.420.10">
    <property type="entry name" value="Ribonuclease H-like superfamily/Ribonuclease H"/>
    <property type="match status" value="1"/>
</dbReference>
<dbReference type="InterPro" id="IPR012337">
    <property type="entry name" value="RNaseH-like_sf"/>
</dbReference>